<feature type="region of interest" description="Disordered" evidence="1">
    <location>
        <begin position="117"/>
        <end position="156"/>
    </location>
</feature>
<accession>A0A9Q1K3H8</accession>
<keyword evidence="3" id="KW-1185">Reference proteome</keyword>
<evidence type="ECO:0000313" key="3">
    <source>
        <dbReference type="Proteomes" id="UP001153076"/>
    </source>
</evidence>
<organism evidence="2 3">
    <name type="scientific">Carnegiea gigantea</name>
    <dbReference type="NCBI Taxonomy" id="171969"/>
    <lineage>
        <taxon>Eukaryota</taxon>
        <taxon>Viridiplantae</taxon>
        <taxon>Streptophyta</taxon>
        <taxon>Embryophyta</taxon>
        <taxon>Tracheophyta</taxon>
        <taxon>Spermatophyta</taxon>
        <taxon>Magnoliopsida</taxon>
        <taxon>eudicotyledons</taxon>
        <taxon>Gunneridae</taxon>
        <taxon>Pentapetalae</taxon>
        <taxon>Caryophyllales</taxon>
        <taxon>Cactineae</taxon>
        <taxon>Cactaceae</taxon>
        <taxon>Cactoideae</taxon>
        <taxon>Echinocereeae</taxon>
        <taxon>Carnegiea</taxon>
    </lineage>
</organism>
<dbReference type="Proteomes" id="UP001153076">
    <property type="component" value="Unassembled WGS sequence"/>
</dbReference>
<sequence>MRAPSFISSIDLHRGVPSMAFPRSLKTGEIAEYDAYHFEWDRRGVAFPSLPLPNDFQALCPSYELAIAKEATQCLELLELPQVIFYVMLLNKVERLGTLCITESALTELHRSTFESWPGCEEESSNAERVAFSSNDDEQGEAGQEEVASPSNDDKQDILFQGGIMEGNKRGREREGPSHTPFIMAFPPLHESREMANFMRESFRSAARLPHPLPDDYQDLCPRFMLPHAERVALEFKLPEMATFYAMLLNDAVKLGTASGFLAVDLKLALEGLRWMSFEAWLSCTSRDLWEARLRQRTLPSEAR</sequence>
<comment type="caution">
    <text evidence="2">The sequence shown here is derived from an EMBL/GenBank/DDBJ whole genome shotgun (WGS) entry which is preliminary data.</text>
</comment>
<evidence type="ECO:0000256" key="1">
    <source>
        <dbReference type="SAM" id="MobiDB-lite"/>
    </source>
</evidence>
<reference evidence="2" key="1">
    <citation type="submission" date="2022-04" db="EMBL/GenBank/DDBJ databases">
        <title>Carnegiea gigantea Genome sequencing and assembly v2.</title>
        <authorList>
            <person name="Copetti D."/>
            <person name="Sanderson M.J."/>
            <person name="Burquez A."/>
            <person name="Wojciechowski M.F."/>
        </authorList>
    </citation>
    <scope>NUCLEOTIDE SEQUENCE</scope>
    <source>
        <strain evidence="2">SGP5-SGP5p</strain>
        <tissue evidence="2">Aerial part</tissue>
    </source>
</reference>
<feature type="compositionally biased region" description="Acidic residues" evidence="1">
    <location>
        <begin position="135"/>
        <end position="144"/>
    </location>
</feature>
<protein>
    <submittedName>
        <fullName evidence="2">Uncharacterized protein</fullName>
    </submittedName>
</protein>
<proteinExistence type="predicted"/>
<dbReference type="EMBL" id="JAKOGI010000382">
    <property type="protein sequence ID" value="KAJ8435834.1"/>
    <property type="molecule type" value="Genomic_DNA"/>
</dbReference>
<name>A0A9Q1K3H8_9CARY</name>
<evidence type="ECO:0000313" key="2">
    <source>
        <dbReference type="EMBL" id="KAJ8435834.1"/>
    </source>
</evidence>
<gene>
    <name evidence="2" type="ORF">Cgig2_003857</name>
</gene>
<dbReference type="AlphaFoldDB" id="A0A9Q1K3H8"/>